<evidence type="ECO:0000313" key="1">
    <source>
        <dbReference type="EMBL" id="GAH89639.1"/>
    </source>
</evidence>
<dbReference type="EMBL" id="BARU01036440">
    <property type="protein sequence ID" value="GAH89639.1"/>
    <property type="molecule type" value="Genomic_DNA"/>
</dbReference>
<dbReference type="AlphaFoldDB" id="X1KHL6"/>
<protein>
    <recommendedName>
        <fullName evidence="2">Arylsulfotransferase N-terminal domain-containing protein</fullName>
    </recommendedName>
</protein>
<reference evidence="1" key="1">
    <citation type="journal article" date="2014" name="Front. Microbiol.">
        <title>High frequency of phylogenetically diverse reductive dehalogenase-homologous genes in deep subseafloor sedimentary metagenomes.</title>
        <authorList>
            <person name="Kawai M."/>
            <person name="Futagami T."/>
            <person name="Toyoda A."/>
            <person name="Takaki Y."/>
            <person name="Nishi S."/>
            <person name="Hori S."/>
            <person name="Arai W."/>
            <person name="Tsubouchi T."/>
            <person name="Morono Y."/>
            <person name="Uchiyama I."/>
            <person name="Ito T."/>
            <person name="Fujiyama A."/>
            <person name="Inagaki F."/>
            <person name="Takami H."/>
        </authorList>
    </citation>
    <scope>NUCLEOTIDE SEQUENCE</scope>
    <source>
        <strain evidence="1">Expedition CK06-06</strain>
    </source>
</reference>
<proteinExistence type="predicted"/>
<organism evidence="1">
    <name type="scientific">marine sediment metagenome</name>
    <dbReference type="NCBI Taxonomy" id="412755"/>
    <lineage>
        <taxon>unclassified sequences</taxon>
        <taxon>metagenomes</taxon>
        <taxon>ecological metagenomes</taxon>
    </lineage>
</organism>
<sequence length="159" mass="18306">MIIANLSLFFSYAKARVIEAPHDVDRKSNGNTLICTTTFGEMFSHIGRNNDQEPLAPGDEKHRIIEVDSNGEIVWEIIGLGIPHEVEELPSGHILIADTNYDKVIEINYPNKDIVWSWEPKLINWTAVNPKWDSAHYYNNPLVYDFTHVNDVDFYQYNS</sequence>
<accession>X1KHL6</accession>
<evidence type="ECO:0008006" key="2">
    <source>
        <dbReference type="Google" id="ProtNLM"/>
    </source>
</evidence>
<comment type="caution">
    <text evidence="1">The sequence shown here is derived from an EMBL/GenBank/DDBJ whole genome shotgun (WGS) entry which is preliminary data.</text>
</comment>
<feature type="non-terminal residue" evidence="1">
    <location>
        <position position="159"/>
    </location>
</feature>
<gene>
    <name evidence="1" type="ORF">S03H2_56898</name>
</gene>
<dbReference type="SUPFAM" id="SSF101898">
    <property type="entry name" value="NHL repeat"/>
    <property type="match status" value="1"/>
</dbReference>
<name>X1KHL6_9ZZZZ</name>